<accession>A0A0D0PBR9</accession>
<feature type="compositionally biased region" description="Basic and acidic residues" evidence="1">
    <location>
        <begin position="1"/>
        <end position="16"/>
    </location>
</feature>
<evidence type="ECO:0000313" key="3">
    <source>
        <dbReference type="Proteomes" id="UP000032101"/>
    </source>
</evidence>
<gene>
    <name evidence="2" type="ORF">RL74_17290</name>
</gene>
<dbReference type="Proteomes" id="UP000032101">
    <property type="component" value="Unassembled WGS sequence"/>
</dbReference>
<evidence type="ECO:0000313" key="2">
    <source>
        <dbReference type="EMBL" id="KIQ58137.1"/>
    </source>
</evidence>
<protein>
    <submittedName>
        <fullName evidence="2">Type III secretion protein</fullName>
    </submittedName>
</protein>
<dbReference type="RefSeq" id="WP_042731014.1">
    <property type="nucleotide sequence ID" value="NZ_JXNZ01000168.1"/>
</dbReference>
<evidence type="ECO:0000256" key="1">
    <source>
        <dbReference type="SAM" id="MobiDB-lite"/>
    </source>
</evidence>
<dbReference type="EMBL" id="JXNZ01000168">
    <property type="protein sequence ID" value="KIQ58137.1"/>
    <property type="molecule type" value="Genomic_DNA"/>
</dbReference>
<dbReference type="PATRIC" id="fig|294.124.peg.3563"/>
<dbReference type="AlphaFoldDB" id="A0A0D0PBR9"/>
<proteinExistence type="predicted"/>
<feature type="region of interest" description="Disordered" evidence="1">
    <location>
        <begin position="1"/>
        <end position="58"/>
    </location>
</feature>
<organism evidence="2 3">
    <name type="scientific">Pseudomonas fluorescens</name>
    <dbReference type="NCBI Taxonomy" id="294"/>
    <lineage>
        <taxon>Bacteria</taxon>
        <taxon>Pseudomonadati</taxon>
        <taxon>Pseudomonadota</taxon>
        <taxon>Gammaproteobacteria</taxon>
        <taxon>Pseudomonadales</taxon>
        <taxon>Pseudomonadaceae</taxon>
        <taxon>Pseudomonas</taxon>
    </lineage>
</organism>
<reference evidence="2 3" key="1">
    <citation type="submission" date="2015-01" db="EMBL/GenBank/DDBJ databases">
        <title>Draft Genome Sequence of the Biocontrol and Plant Growth-Promoting Rhizobacteria (PGPR) Pseudomonas fluorescens UM270.</title>
        <authorList>
            <person name="Hernandez-Salmeron J.E."/>
            <person name="Santoyo G."/>
            <person name="Moreno-Hagelsieb G."/>
            <person name="Hernandez-Leon R."/>
        </authorList>
    </citation>
    <scope>NUCLEOTIDE SEQUENCE [LARGE SCALE GENOMIC DNA]</scope>
    <source>
        <strain evidence="2 3">UM270</strain>
    </source>
</reference>
<comment type="caution">
    <text evidence="2">The sequence shown here is derived from an EMBL/GenBank/DDBJ whole genome shotgun (WGS) entry which is preliminary data.</text>
</comment>
<sequence length="187" mass="20422">MNERPVRHEPVPRHEPPSAPVRHPLRGYEPPPAQASRALRSTLRDCTPGTDRDPEATIGRSDGYWFRQWVEAPEGGLQQDTAGAGSLSGLVGLDGSDVEAFVDQLTPRLRATQDLQLDLLLHLPHLGRIKVLARRLDSGPGWDIGLSGESDEVQARLSSRSGHLEDALTQSLGQPVSVHVARVEEDD</sequence>
<name>A0A0D0PBR9_PSEFL</name>